<name>A0A1I3I8D9_9HYPH</name>
<dbReference type="GO" id="GO:0051287">
    <property type="term" value="F:NAD binding"/>
    <property type="evidence" value="ECO:0007669"/>
    <property type="project" value="InterPro"/>
</dbReference>
<gene>
    <name evidence="3" type="ORF">SAMN03080618_00446</name>
</gene>
<sequence>MSGGLRIAIVGTGYVGLVSGVCLAEMGHFVTCVDQDAARIALLGDGIIPIHEPGLGLLAAKNRVAGRLQFSKDLAGSVANADVVFIAVGDSIASWRRTCRSGLRLSCC</sequence>
<dbReference type="AlphaFoldDB" id="A0A1I3I8D9"/>
<dbReference type="Gene3D" id="3.40.50.720">
    <property type="entry name" value="NAD(P)-binding Rossmann-like Domain"/>
    <property type="match status" value="1"/>
</dbReference>
<organism evidence="3 4">
    <name type="scientific">Aquamicrobium aerolatum DSM 21857</name>
    <dbReference type="NCBI Taxonomy" id="1121003"/>
    <lineage>
        <taxon>Bacteria</taxon>
        <taxon>Pseudomonadati</taxon>
        <taxon>Pseudomonadota</taxon>
        <taxon>Alphaproteobacteria</taxon>
        <taxon>Hyphomicrobiales</taxon>
        <taxon>Phyllobacteriaceae</taxon>
        <taxon>Aerobium</taxon>
    </lineage>
</organism>
<keyword evidence="4" id="KW-1185">Reference proteome</keyword>
<evidence type="ECO:0000313" key="4">
    <source>
        <dbReference type="Proteomes" id="UP000242763"/>
    </source>
</evidence>
<dbReference type="InterPro" id="IPR001732">
    <property type="entry name" value="UDP-Glc/GDP-Man_DH_N"/>
</dbReference>
<evidence type="ECO:0000256" key="1">
    <source>
        <dbReference type="ARBA" id="ARBA00015132"/>
    </source>
</evidence>
<dbReference type="EMBL" id="FORF01000002">
    <property type="protein sequence ID" value="SFI44159.1"/>
    <property type="molecule type" value="Genomic_DNA"/>
</dbReference>
<dbReference type="Proteomes" id="UP000242763">
    <property type="component" value="Unassembled WGS sequence"/>
</dbReference>
<dbReference type="STRING" id="1121003.SAMN03080618_00446"/>
<dbReference type="Pfam" id="PF03721">
    <property type="entry name" value="UDPG_MGDP_dh_N"/>
    <property type="match status" value="1"/>
</dbReference>
<accession>A0A1I3I8D9</accession>
<evidence type="ECO:0000313" key="3">
    <source>
        <dbReference type="EMBL" id="SFI44159.1"/>
    </source>
</evidence>
<dbReference type="InterPro" id="IPR036291">
    <property type="entry name" value="NAD(P)-bd_dom_sf"/>
</dbReference>
<protein>
    <recommendedName>
        <fullName evidence="1">UDP-glucose 6-dehydrogenase</fullName>
    </recommendedName>
</protein>
<evidence type="ECO:0000259" key="2">
    <source>
        <dbReference type="Pfam" id="PF03721"/>
    </source>
</evidence>
<dbReference type="GO" id="GO:0016616">
    <property type="term" value="F:oxidoreductase activity, acting on the CH-OH group of donors, NAD or NADP as acceptor"/>
    <property type="evidence" value="ECO:0007669"/>
    <property type="project" value="InterPro"/>
</dbReference>
<proteinExistence type="predicted"/>
<dbReference type="SUPFAM" id="SSF51735">
    <property type="entry name" value="NAD(P)-binding Rossmann-fold domains"/>
    <property type="match status" value="1"/>
</dbReference>
<dbReference type="PANTHER" id="PTHR43750:SF3">
    <property type="entry name" value="UDP-GLUCOSE 6-DEHYDROGENASE TUAD"/>
    <property type="match status" value="1"/>
</dbReference>
<dbReference type="PANTHER" id="PTHR43750">
    <property type="entry name" value="UDP-GLUCOSE 6-DEHYDROGENASE TUAD"/>
    <property type="match status" value="1"/>
</dbReference>
<feature type="domain" description="UDP-glucose/GDP-mannose dehydrogenase N-terminal" evidence="2">
    <location>
        <begin position="6"/>
        <end position="89"/>
    </location>
</feature>
<reference evidence="4" key="1">
    <citation type="submission" date="2016-10" db="EMBL/GenBank/DDBJ databases">
        <authorList>
            <person name="Varghese N."/>
            <person name="Submissions S."/>
        </authorList>
    </citation>
    <scope>NUCLEOTIDE SEQUENCE [LARGE SCALE GENOMIC DNA]</scope>
    <source>
        <strain evidence="4">DSM 21857</strain>
    </source>
</reference>